<evidence type="ECO:0000256" key="2">
    <source>
        <dbReference type="SAM" id="SignalP"/>
    </source>
</evidence>
<keyword evidence="2" id="KW-0732">Signal</keyword>
<dbReference type="SUPFAM" id="SSF51126">
    <property type="entry name" value="Pectin lyase-like"/>
    <property type="match status" value="1"/>
</dbReference>
<feature type="region of interest" description="Disordered" evidence="1">
    <location>
        <begin position="237"/>
        <end position="265"/>
    </location>
</feature>
<keyword evidence="4" id="KW-1185">Reference proteome</keyword>
<comment type="caution">
    <text evidence="3">The sequence shown here is derived from an EMBL/GenBank/DDBJ whole genome shotgun (WGS) entry which is preliminary data.</text>
</comment>
<name>A0A7W6G4X9_9SPHN</name>
<reference evidence="3 4" key="1">
    <citation type="submission" date="2020-08" db="EMBL/GenBank/DDBJ databases">
        <title>Genomic Encyclopedia of Type Strains, Phase IV (KMG-IV): sequencing the most valuable type-strain genomes for metagenomic binning, comparative biology and taxonomic classification.</title>
        <authorList>
            <person name="Goeker M."/>
        </authorList>
    </citation>
    <scope>NUCLEOTIDE SEQUENCE [LARGE SCALE GENOMIC DNA]</scope>
    <source>
        <strain evidence="3 4">DSM 27057</strain>
    </source>
</reference>
<dbReference type="Proteomes" id="UP000548867">
    <property type="component" value="Unassembled WGS sequence"/>
</dbReference>
<evidence type="ECO:0000313" key="4">
    <source>
        <dbReference type="Proteomes" id="UP000548867"/>
    </source>
</evidence>
<sequence length="265" mass="27999">MTIRNANETLARWFRMAVCLLLALLFQAPPAHALVDQTWISSEGLDSGGCLALAPCATLAYAIRQTSAGGTISVMDSGIYGTATIDRSLTIRSEYGQMSMVASITVNAASTDKVMFDNVALECIAPARSIAYGYGVQVLKAGDVLFNRVSIKDCLASSTVGAGVYIYSTTNCRVTLNDSVMFNNRVGVLVSSTDGMAHAKIYRTLFLANSESGVRVIGTGNDAIMADNNMLGSTKSMDLQSGGASRSFGNNSMTSGDTPILMSQY</sequence>
<evidence type="ECO:0000313" key="3">
    <source>
        <dbReference type="EMBL" id="MBB3953470.1"/>
    </source>
</evidence>
<dbReference type="InterPro" id="IPR012334">
    <property type="entry name" value="Pectin_lyas_fold"/>
</dbReference>
<feature type="signal peptide" evidence="2">
    <location>
        <begin position="1"/>
        <end position="33"/>
    </location>
</feature>
<dbReference type="RefSeq" id="WP_183622116.1">
    <property type="nucleotide sequence ID" value="NZ_JACIDX010000001.1"/>
</dbReference>
<accession>A0A7W6G4X9</accession>
<organism evidence="3 4">
    <name type="scientific">Novosphingobium sediminicola</name>
    <dbReference type="NCBI Taxonomy" id="563162"/>
    <lineage>
        <taxon>Bacteria</taxon>
        <taxon>Pseudomonadati</taxon>
        <taxon>Pseudomonadota</taxon>
        <taxon>Alphaproteobacteria</taxon>
        <taxon>Sphingomonadales</taxon>
        <taxon>Sphingomonadaceae</taxon>
        <taxon>Novosphingobium</taxon>
    </lineage>
</organism>
<protein>
    <recommendedName>
        <fullName evidence="5">Right handed beta helix domain-containing protein</fullName>
    </recommendedName>
</protein>
<dbReference type="Gene3D" id="2.160.20.10">
    <property type="entry name" value="Single-stranded right-handed beta-helix, Pectin lyase-like"/>
    <property type="match status" value="1"/>
</dbReference>
<dbReference type="InterPro" id="IPR011050">
    <property type="entry name" value="Pectin_lyase_fold/virulence"/>
</dbReference>
<evidence type="ECO:0000256" key="1">
    <source>
        <dbReference type="SAM" id="MobiDB-lite"/>
    </source>
</evidence>
<proteinExistence type="predicted"/>
<feature type="chain" id="PRO_5031111905" description="Right handed beta helix domain-containing protein" evidence="2">
    <location>
        <begin position="34"/>
        <end position="265"/>
    </location>
</feature>
<evidence type="ECO:0008006" key="5">
    <source>
        <dbReference type="Google" id="ProtNLM"/>
    </source>
</evidence>
<gene>
    <name evidence="3" type="ORF">GGR38_000382</name>
</gene>
<dbReference type="AlphaFoldDB" id="A0A7W6G4X9"/>
<dbReference type="EMBL" id="JACIDX010000001">
    <property type="protein sequence ID" value="MBB3953470.1"/>
    <property type="molecule type" value="Genomic_DNA"/>
</dbReference>